<keyword evidence="8" id="KW-1185">Reference proteome</keyword>
<dbReference type="Proteomes" id="UP001149090">
    <property type="component" value="Unassembled WGS sequence"/>
</dbReference>
<evidence type="ECO:0000313" key="7">
    <source>
        <dbReference type="EMBL" id="KAJ5080055.1"/>
    </source>
</evidence>
<feature type="domain" description="G-protein coupled receptors family 2 profile 2" evidence="6">
    <location>
        <begin position="5"/>
        <end position="248"/>
    </location>
</feature>
<keyword evidence="7" id="KW-0675">Receptor</keyword>
<dbReference type="PANTHER" id="PTHR23112:SF0">
    <property type="entry name" value="TRANSMEMBRANE PROTEIN 116"/>
    <property type="match status" value="1"/>
</dbReference>
<name>A0A9Q0LY92_ANAIG</name>
<evidence type="ECO:0000256" key="4">
    <source>
        <dbReference type="ARBA" id="ARBA00023136"/>
    </source>
</evidence>
<organism evidence="7 8">
    <name type="scientific">Anaeramoeba ignava</name>
    <name type="common">Anaerobic marine amoeba</name>
    <dbReference type="NCBI Taxonomy" id="1746090"/>
    <lineage>
        <taxon>Eukaryota</taxon>
        <taxon>Metamonada</taxon>
        <taxon>Anaeramoebidae</taxon>
        <taxon>Anaeramoeba</taxon>
    </lineage>
</organism>
<comment type="subcellular location">
    <subcellularLocation>
        <location evidence="1">Membrane</location>
        <topology evidence="1">Multi-pass membrane protein</topology>
    </subcellularLocation>
</comment>
<comment type="caution">
    <text evidence="7">The sequence shown here is derived from an EMBL/GenBank/DDBJ whole genome shotgun (WGS) entry which is preliminary data.</text>
</comment>
<keyword evidence="3 5" id="KW-1133">Transmembrane helix</keyword>
<dbReference type="AlphaFoldDB" id="A0A9Q0LY92"/>
<dbReference type="GO" id="GO:0007189">
    <property type="term" value="P:adenylate cyclase-activating G protein-coupled receptor signaling pathway"/>
    <property type="evidence" value="ECO:0007669"/>
    <property type="project" value="TreeGrafter"/>
</dbReference>
<reference evidence="7" key="1">
    <citation type="submission" date="2022-10" db="EMBL/GenBank/DDBJ databases">
        <title>Novel sulphate-reducing endosymbionts in the free-living metamonad Anaeramoeba.</title>
        <authorList>
            <person name="Jerlstrom-Hultqvist J."/>
            <person name="Cepicka I."/>
            <person name="Gallot-Lavallee L."/>
            <person name="Salas-Leiva D."/>
            <person name="Curtis B.A."/>
            <person name="Zahonova K."/>
            <person name="Pipaliya S."/>
            <person name="Dacks J."/>
            <person name="Roger A.J."/>
        </authorList>
    </citation>
    <scope>NUCLEOTIDE SEQUENCE</scope>
    <source>
        <strain evidence="7">BMAN</strain>
    </source>
</reference>
<keyword evidence="2 5" id="KW-0812">Transmembrane</keyword>
<evidence type="ECO:0000259" key="6">
    <source>
        <dbReference type="PROSITE" id="PS50261"/>
    </source>
</evidence>
<feature type="transmembrane region" description="Helical" evidence="5">
    <location>
        <begin position="227"/>
        <end position="247"/>
    </location>
</feature>
<sequence length="290" mass="34146">MKKGEEIATIIGSSLGLIGALLIIIIFLYFKENKIFYRKLVFILSIYDLFQSLSYLLPGNSNENLCKIQYYFLAIFASTSQFWSASISLTSYLKIAKEFDDKKLNKIQKWLHLIMFIPIIVLVIIVGYSHDYNKFKNLLILYSFNWTYIIICLIFYILTMIRLRKIIKFLSKEFSSTVKKSQMNQVWIQIRMSLIPLIQIILLIPATIRRLRNMINSSVPDITAVDILHSLLATSQGFWDFWIFIIFDSEMRNKLKHCSSRKNFNNFQDLDSINYELIEKRDGNEISNYD</sequence>
<gene>
    <name evidence="7" type="ORF">M0811_14204</name>
</gene>
<feature type="transmembrane region" description="Helical" evidence="5">
    <location>
        <begin position="110"/>
        <end position="128"/>
    </location>
</feature>
<dbReference type="InterPro" id="IPR022343">
    <property type="entry name" value="GCR1-cAMP_receptor"/>
</dbReference>
<evidence type="ECO:0000256" key="2">
    <source>
        <dbReference type="ARBA" id="ARBA00022692"/>
    </source>
</evidence>
<proteinExistence type="predicted"/>
<dbReference type="PROSITE" id="PS50261">
    <property type="entry name" value="G_PROTEIN_RECEP_F2_4"/>
    <property type="match status" value="1"/>
</dbReference>
<dbReference type="GO" id="GO:0007166">
    <property type="term" value="P:cell surface receptor signaling pathway"/>
    <property type="evidence" value="ECO:0007669"/>
    <property type="project" value="InterPro"/>
</dbReference>
<dbReference type="InterPro" id="IPR017981">
    <property type="entry name" value="GPCR_2-like_7TM"/>
</dbReference>
<feature type="transmembrane region" description="Helical" evidence="5">
    <location>
        <begin position="184"/>
        <end position="207"/>
    </location>
</feature>
<evidence type="ECO:0000313" key="8">
    <source>
        <dbReference type="Proteomes" id="UP001149090"/>
    </source>
</evidence>
<dbReference type="GO" id="GO:0004930">
    <property type="term" value="F:G protein-coupled receptor activity"/>
    <property type="evidence" value="ECO:0007669"/>
    <property type="project" value="TreeGrafter"/>
</dbReference>
<feature type="transmembrane region" description="Helical" evidence="5">
    <location>
        <begin position="6"/>
        <end position="28"/>
    </location>
</feature>
<evidence type="ECO:0000256" key="1">
    <source>
        <dbReference type="ARBA" id="ARBA00004141"/>
    </source>
</evidence>
<evidence type="ECO:0000256" key="3">
    <source>
        <dbReference type="ARBA" id="ARBA00022989"/>
    </source>
</evidence>
<keyword evidence="4 5" id="KW-0472">Membrane</keyword>
<dbReference type="Gene3D" id="1.20.1070.10">
    <property type="entry name" value="Rhodopsin 7-helix transmembrane proteins"/>
    <property type="match status" value="1"/>
</dbReference>
<protein>
    <submittedName>
        <fullName evidence="7">G-protein coupled receptor 157</fullName>
    </submittedName>
</protein>
<dbReference type="PRINTS" id="PR02001">
    <property type="entry name" value="GCR1CAMPR"/>
</dbReference>
<evidence type="ECO:0000256" key="5">
    <source>
        <dbReference type="SAM" id="Phobius"/>
    </source>
</evidence>
<dbReference type="SUPFAM" id="SSF81321">
    <property type="entry name" value="Family A G protein-coupled receptor-like"/>
    <property type="match status" value="1"/>
</dbReference>
<feature type="transmembrane region" description="Helical" evidence="5">
    <location>
        <begin position="140"/>
        <end position="163"/>
    </location>
</feature>
<dbReference type="GO" id="GO:0005886">
    <property type="term" value="C:plasma membrane"/>
    <property type="evidence" value="ECO:0007669"/>
    <property type="project" value="TreeGrafter"/>
</dbReference>
<feature type="transmembrane region" description="Helical" evidence="5">
    <location>
        <begin position="70"/>
        <end position="89"/>
    </location>
</feature>
<dbReference type="EMBL" id="JAPDFW010000015">
    <property type="protein sequence ID" value="KAJ5080055.1"/>
    <property type="molecule type" value="Genomic_DNA"/>
</dbReference>
<dbReference type="PANTHER" id="PTHR23112">
    <property type="entry name" value="G PROTEIN-COUPLED RECEPTOR 157-RELATED"/>
    <property type="match status" value="1"/>
</dbReference>
<accession>A0A9Q0LY92</accession>